<dbReference type="VEuPathDB" id="MicrosporidiaDB:M153_1185000199"/>
<name>A0A0R0M4F9_9MICR</name>
<dbReference type="Proteomes" id="UP000051530">
    <property type="component" value="Unassembled WGS sequence"/>
</dbReference>
<protein>
    <submittedName>
        <fullName evidence="1">Uncharacterized protein</fullName>
    </submittedName>
</protein>
<gene>
    <name evidence="1" type="ORF">M153_1185000199</name>
</gene>
<keyword evidence="2" id="KW-1185">Reference proteome</keyword>
<organism evidence="1 2">
    <name type="scientific">Pseudoloma neurophilia</name>
    <dbReference type="NCBI Taxonomy" id="146866"/>
    <lineage>
        <taxon>Eukaryota</taxon>
        <taxon>Fungi</taxon>
        <taxon>Fungi incertae sedis</taxon>
        <taxon>Microsporidia</taxon>
        <taxon>Pseudoloma</taxon>
    </lineage>
</organism>
<sequence>MVKYRLKNYLPRIFYIFFISNLQKIGSAKHKNFYDITYSLIFKLI</sequence>
<comment type="caution">
    <text evidence="1">The sequence shown here is derived from an EMBL/GenBank/DDBJ whole genome shotgun (WGS) entry which is preliminary data.</text>
</comment>
<dbReference type="EMBL" id="LGUB01000404">
    <property type="protein sequence ID" value="KRH93275.1"/>
    <property type="molecule type" value="Genomic_DNA"/>
</dbReference>
<accession>A0A0R0M4F9</accession>
<reference evidence="1 2" key="1">
    <citation type="submission" date="2015-07" db="EMBL/GenBank/DDBJ databases">
        <title>The genome of Pseudoloma neurophilia, a relevant intracellular parasite of the zebrafish.</title>
        <authorList>
            <person name="Ndikumana S."/>
            <person name="Pelin A."/>
            <person name="Sanders J."/>
            <person name="Corradi N."/>
        </authorList>
    </citation>
    <scope>NUCLEOTIDE SEQUENCE [LARGE SCALE GENOMIC DNA]</scope>
    <source>
        <strain evidence="1 2">MK1</strain>
    </source>
</reference>
<dbReference type="AlphaFoldDB" id="A0A0R0M4F9"/>
<proteinExistence type="predicted"/>
<evidence type="ECO:0000313" key="2">
    <source>
        <dbReference type="Proteomes" id="UP000051530"/>
    </source>
</evidence>
<evidence type="ECO:0000313" key="1">
    <source>
        <dbReference type="EMBL" id="KRH93275.1"/>
    </source>
</evidence>